<evidence type="ECO:0000313" key="3">
    <source>
        <dbReference type="Proteomes" id="UP000053260"/>
    </source>
</evidence>
<feature type="domain" description="Polymerase nucleotidyl transferase" evidence="1">
    <location>
        <begin position="21"/>
        <end position="76"/>
    </location>
</feature>
<reference evidence="2 3" key="1">
    <citation type="submission" date="2015-10" db="EMBL/GenBank/DDBJ databases">
        <title>Draft genome sequence of Streptomyces sp. RV15, isolated from a marine sponge.</title>
        <authorList>
            <person name="Ruckert C."/>
            <person name="Abdelmohsen U.R."/>
            <person name="Winkler A."/>
            <person name="Hentschel U."/>
            <person name="Kalinowski J."/>
            <person name="Kampfer P."/>
            <person name="Glaeser S."/>
        </authorList>
    </citation>
    <scope>NUCLEOTIDE SEQUENCE [LARGE SCALE GENOMIC DNA]</scope>
    <source>
        <strain evidence="2 3">RV15</strain>
    </source>
</reference>
<organism evidence="2 3">
    <name type="scientific">Streptomyces dysideae</name>
    <dbReference type="NCBI Taxonomy" id="909626"/>
    <lineage>
        <taxon>Bacteria</taxon>
        <taxon>Bacillati</taxon>
        <taxon>Actinomycetota</taxon>
        <taxon>Actinomycetes</taxon>
        <taxon>Kitasatosporales</taxon>
        <taxon>Streptomycetaceae</taxon>
        <taxon>Streptomyces</taxon>
    </lineage>
</organism>
<proteinExistence type="predicted"/>
<dbReference type="STRING" id="909626.AQJ91_06025"/>
<accession>A0A124IFQ0</accession>
<dbReference type="Pfam" id="PF01909">
    <property type="entry name" value="NTP_transf_2"/>
    <property type="match status" value="1"/>
</dbReference>
<sequence>MSGDVVSAIDQFLTDQSCEAVAAFVYGSVARGQAGPTSDVDTFVLLAEPLPAVAVQRLRSGFAELQERLGYTPDAAYPVELFTVQQAHGALAGNEVSRAIHQACSQGKVNSDLAEADAVEVLRALLGARLTVRASAQLDELTVRATQVLTRHLRSASTPPEREVLRALGIRGNN</sequence>
<dbReference type="InterPro" id="IPR002934">
    <property type="entry name" value="Polymerase_NTP_transf_dom"/>
</dbReference>
<dbReference type="EMBL" id="LMXB01000019">
    <property type="protein sequence ID" value="KUO22131.1"/>
    <property type="molecule type" value="Genomic_DNA"/>
</dbReference>
<evidence type="ECO:0000313" key="2">
    <source>
        <dbReference type="EMBL" id="KUO22131.1"/>
    </source>
</evidence>
<dbReference type="InterPro" id="IPR043519">
    <property type="entry name" value="NT_sf"/>
</dbReference>
<evidence type="ECO:0000259" key="1">
    <source>
        <dbReference type="Pfam" id="PF01909"/>
    </source>
</evidence>
<name>A0A124IFQ0_9ACTN</name>
<dbReference type="SUPFAM" id="SSF81301">
    <property type="entry name" value="Nucleotidyltransferase"/>
    <property type="match status" value="1"/>
</dbReference>
<dbReference type="AlphaFoldDB" id="A0A124IFQ0"/>
<dbReference type="CDD" id="cd05403">
    <property type="entry name" value="NT_KNTase_like"/>
    <property type="match status" value="1"/>
</dbReference>
<dbReference type="Proteomes" id="UP000053260">
    <property type="component" value="Unassembled WGS sequence"/>
</dbReference>
<dbReference type="RefSeq" id="WP_159054491.1">
    <property type="nucleotide sequence ID" value="NZ_KQ949076.1"/>
</dbReference>
<dbReference type="Gene3D" id="3.30.460.10">
    <property type="entry name" value="Beta Polymerase, domain 2"/>
    <property type="match status" value="1"/>
</dbReference>
<gene>
    <name evidence="2" type="ORF">AQJ91_06025</name>
</gene>
<comment type="caution">
    <text evidence="2">The sequence shown here is derived from an EMBL/GenBank/DDBJ whole genome shotgun (WGS) entry which is preliminary data.</text>
</comment>
<dbReference type="OrthoDB" id="5195607at2"/>
<keyword evidence="3" id="KW-1185">Reference proteome</keyword>
<dbReference type="GO" id="GO:0016779">
    <property type="term" value="F:nucleotidyltransferase activity"/>
    <property type="evidence" value="ECO:0007669"/>
    <property type="project" value="InterPro"/>
</dbReference>
<protein>
    <recommendedName>
        <fullName evidence="1">Polymerase nucleotidyl transferase domain-containing protein</fullName>
    </recommendedName>
</protein>